<dbReference type="RefSeq" id="WP_147189588.1">
    <property type="nucleotide sequence ID" value="NZ_CP042435.1"/>
</dbReference>
<sequence length="105" mass="11798">MLNTNSFHINFNYSLSEKIVVNLKAFIVCDYMHTCYAVSELEVVNNASGQKNFDNEIKIIPVINEDHIEWLHADSLRSSILSSAIGKAIEATGNVEMLRRREAAA</sequence>
<dbReference type="AlphaFoldDB" id="A0A5B8VA89"/>
<dbReference type="EMBL" id="CP042435">
    <property type="protein sequence ID" value="QEC67781.1"/>
    <property type="molecule type" value="Genomic_DNA"/>
</dbReference>
<name>A0A5B8VA89_9BACT</name>
<keyword evidence="2" id="KW-1185">Reference proteome</keyword>
<dbReference type="Proteomes" id="UP000321533">
    <property type="component" value="Chromosome"/>
</dbReference>
<protein>
    <submittedName>
        <fullName evidence="1">Uncharacterized protein</fullName>
    </submittedName>
</protein>
<dbReference type="KEGG" id="pgin:FRZ67_10915"/>
<proteinExistence type="predicted"/>
<gene>
    <name evidence="1" type="ORF">FRZ67_10915</name>
</gene>
<evidence type="ECO:0000313" key="2">
    <source>
        <dbReference type="Proteomes" id="UP000321533"/>
    </source>
</evidence>
<evidence type="ECO:0000313" key="1">
    <source>
        <dbReference type="EMBL" id="QEC67781.1"/>
    </source>
</evidence>
<reference evidence="1 2" key="1">
    <citation type="journal article" date="2016" name="Int. J. Syst. Evol. Microbiol.">
        <title>Panacibacter ginsenosidivorans gen. nov., sp. nov., with ginsenoside converting activity isolated from soil of a ginseng field.</title>
        <authorList>
            <person name="Siddiqi M.Z."/>
            <person name="Muhammad Shafi S."/>
            <person name="Choi K.D."/>
            <person name="Im W.T."/>
        </authorList>
    </citation>
    <scope>NUCLEOTIDE SEQUENCE [LARGE SCALE GENOMIC DNA]</scope>
    <source>
        <strain evidence="1 2">Gsoil1550</strain>
    </source>
</reference>
<organism evidence="1 2">
    <name type="scientific">Panacibacter ginsenosidivorans</name>
    <dbReference type="NCBI Taxonomy" id="1813871"/>
    <lineage>
        <taxon>Bacteria</taxon>
        <taxon>Pseudomonadati</taxon>
        <taxon>Bacteroidota</taxon>
        <taxon>Chitinophagia</taxon>
        <taxon>Chitinophagales</taxon>
        <taxon>Chitinophagaceae</taxon>
        <taxon>Panacibacter</taxon>
    </lineage>
</organism>
<accession>A0A5B8VA89</accession>